<dbReference type="AlphaFoldDB" id="A0A7Z0CWD2"/>
<dbReference type="Proteomes" id="UP000603369">
    <property type="component" value="Unassembled WGS sequence"/>
</dbReference>
<dbReference type="GeneID" id="78321522"/>
<name>A0A7Z0CWD2_9CORY</name>
<protein>
    <submittedName>
        <fullName evidence="1">Alkaline shock response membrane anchor protein AmaP</fullName>
    </submittedName>
</protein>
<organism evidence="1 2">
    <name type="scientific">Corynebacterium tuberculostearicum</name>
    <dbReference type="NCBI Taxonomy" id="38304"/>
    <lineage>
        <taxon>Bacteria</taxon>
        <taxon>Bacillati</taxon>
        <taxon>Actinomycetota</taxon>
        <taxon>Actinomycetes</taxon>
        <taxon>Mycobacteriales</taxon>
        <taxon>Corynebacteriaceae</taxon>
        <taxon>Corynebacterium</taxon>
    </lineage>
</organism>
<proteinExistence type="predicted"/>
<reference evidence="1 2" key="1">
    <citation type="submission" date="2020-12" db="EMBL/GenBank/DDBJ databases">
        <title>Draft genome sequence of the commensal strain Corynebacterium tuberculostearicum MFP09/CIP 102622 isolated from human skin.</title>
        <authorList>
            <person name="Boukerb A.M."/>
            <person name="Janvier X."/>
            <person name="Feuilloley M.G.J."/>
            <person name="Groboillot A."/>
        </authorList>
    </citation>
    <scope>NUCLEOTIDE SEQUENCE [LARGE SCALE GENOMIC DNA]</scope>
    <source>
        <strain evidence="1 2">CIP 102622</strain>
    </source>
</reference>
<evidence type="ECO:0000313" key="1">
    <source>
        <dbReference type="EMBL" id="MBK3428860.1"/>
    </source>
</evidence>
<evidence type="ECO:0000313" key="2">
    <source>
        <dbReference type="Proteomes" id="UP000603369"/>
    </source>
</evidence>
<sequence>MSRKLATFDRILLGLLGIILIALGVWPILIHFNVEFAKYLALWVDHDTWKSLADNDWWVWALAGGSALLLILGLWIVVANLRHRRFNNVESASSDDKGSITTSMNAIAGAVAQDLDGVKGVDHVERLVAYDRARPTLQYTVTANPDTPVERLTGAVETNERDFRAAFPDADLDTIYKLQFSKVGPMKDLSE</sequence>
<gene>
    <name evidence="1" type="primary">amaP</name>
    <name evidence="1" type="ORF">JDP02_10135</name>
</gene>
<dbReference type="NCBIfam" id="NF033218">
    <property type="entry name" value="anchor_AmaP"/>
    <property type="match status" value="1"/>
</dbReference>
<accession>A0A7Z0CWD2</accession>
<dbReference type="RefSeq" id="WP_150850533.1">
    <property type="nucleotide sequence ID" value="NZ_CP068156.1"/>
</dbReference>
<dbReference type="EMBL" id="JAEHFL010000016">
    <property type="protein sequence ID" value="MBK3428860.1"/>
    <property type="molecule type" value="Genomic_DNA"/>
</dbReference>
<keyword evidence="2" id="KW-1185">Reference proteome</keyword>
<comment type="caution">
    <text evidence="1">The sequence shown here is derived from an EMBL/GenBank/DDBJ whole genome shotgun (WGS) entry which is preliminary data.</text>
</comment>